<proteinExistence type="inferred from homology"/>
<dbReference type="EMBL" id="NBYO01000002">
    <property type="protein sequence ID" value="OXT00221.1"/>
    <property type="molecule type" value="Genomic_DNA"/>
</dbReference>
<dbReference type="PANTHER" id="PTHR11579:SF0">
    <property type="entry name" value="PROTEIN-L-ISOASPARTATE(D-ASPARTATE) O-METHYLTRANSFERASE"/>
    <property type="match status" value="1"/>
</dbReference>
<sequence>MMSEGFAAFALRARENGITDPDLVSAFERAGRPHFVDAAHRDAVWSPRSIPIECGQTLESPDLQIALLSALDLKPGQRLLEIGTGSGFSAAVLAAQADRMLSIERYRTLAASASEQMKRLGFDHAIIRHGNAFDALEPEEGPFDRIVVWAAFDRLPGHLAGWLCGGGVAIVTIGLPDEPQSVVKLEKIGSRFERTDFAEARMQPLAEQKAFYL</sequence>
<keyword evidence="6" id="KW-0489">Methyltransferase</keyword>
<evidence type="ECO:0000256" key="5">
    <source>
        <dbReference type="ARBA" id="ARBA00022490"/>
    </source>
</evidence>
<evidence type="ECO:0000256" key="2">
    <source>
        <dbReference type="ARBA" id="ARBA00005369"/>
    </source>
</evidence>
<dbReference type="SUPFAM" id="SSF53335">
    <property type="entry name" value="S-adenosyl-L-methionine-dependent methyltransferases"/>
    <property type="match status" value="1"/>
</dbReference>
<evidence type="ECO:0000256" key="6">
    <source>
        <dbReference type="ARBA" id="ARBA00022603"/>
    </source>
</evidence>
<evidence type="ECO:0000313" key="12">
    <source>
        <dbReference type="EMBL" id="OXT00221.1"/>
    </source>
</evidence>
<evidence type="ECO:0000256" key="9">
    <source>
        <dbReference type="ARBA" id="ARBA00030757"/>
    </source>
</evidence>
<evidence type="ECO:0000256" key="11">
    <source>
        <dbReference type="ARBA" id="ARBA00031350"/>
    </source>
</evidence>
<dbReference type="Gene3D" id="3.40.50.150">
    <property type="entry name" value="Vaccinia Virus protein VP39"/>
    <property type="match status" value="1"/>
</dbReference>
<dbReference type="InterPro" id="IPR000682">
    <property type="entry name" value="PCMT"/>
</dbReference>
<reference evidence="13" key="1">
    <citation type="journal article" date="2017" name="Int. J. Syst. Evol. Microbiol.">
        <title>Notoacmeibacter marinus gen. nov., sp. nov., isolated from the gut of a limpet and proposal of Notoacmeibacteraceae fam. nov. in the order Rhizobiales of the class Alphaproteobacteria.</title>
        <authorList>
            <person name="Huang Z."/>
            <person name="Guo F."/>
            <person name="Lai Q."/>
        </authorList>
    </citation>
    <scope>NUCLEOTIDE SEQUENCE [LARGE SCALE GENOMIC DNA]</scope>
    <source>
        <strain evidence="13">XMTR2A4</strain>
    </source>
</reference>
<dbReference type="GO" id="GO:0005737">
    <property type="term" value="C:cytoplasm"/>
    <property type="evidence" value="ECO:0007669"/>
    <property type="project" value="UniProtKB-SubCell"/>
</dbReference>
<keyword evidence="13" id="KW-1185">Reference proteome</keyword>
<keyword evidence="7" id="KW-0808">Transferase</keyword>
<protein>
    <recommendedName>
        <fullName evidence="4">Protein-L-isoaspartate O-methyltransferase</fullName>
        <ecNumber evidence="3">2.1.1.77</ecNumber>
    </recommendedName>
    <alternativeName>
        <fullName evidence="11">L-isoaspartyl protein carboxyl methyltransferase</fullName>
    </alternativeName>
    <alternativeName>
        <fullName evidence="9">Protein L-isoaspartyl methyltransferase</fullName>
    </alternativeName>
    <alternativeName>
        <fullName evidence="10">Protein-beta-aspartate methyltransferase</fullName>
    </alternativeName>
</protein>
<evidence type="ECO:0000256" key="7">
    <source>
        <dbReference type="ARBA" id="ARBA00022679"/>
    </source>
</evidence>
<dbReference type="RefSeq" id="WP_094077046.1">
    <property type="nucleotide sequence ID" value="NZ_NBYO01000002.1"/>
</dbReference>
<evidence type="ECO:0000313" key="13">
    <source>
        <dbReference type="Proteomes" id="UP000215405"/>
    </source>
</evidence>
<comment type="caution">
    <text evidence="12">The sequence shown here is derived from an EMBL/GenBank/DDBJ whole genome shotgun (WGS) entry which is preliminary data.</text>
</comment>
<dbReference type="Pfam" id="PF01135">
    <property type="entry name" value="PCMT"/>
    <property type="match status" value="1"/>
</dbReference>
<evidence type="ECO:0000256" key="8">
    <source>
        <dbReference type="ARBA" id="ARBA00022691"/>
    </source>
</evidence>
<dbReference type="EC" id="2.1.1.77" evidence="3"/>
<dbReference type="AlphaFoldDB" id="A0A231UWN0"/>
<dbReference type="GO" id="GO:0004719">
    <property type="term" value="F:protein-L-isoaspartate (D-aspartate) O-methyltransferase activity"/>
    <property type="evidence" value="ECO:0007669"/>
    <property type="project" value="UniProtKB-EC"/>
</dbReference>
<accession>A0A231UWN0</accession>
<name>A0A231UWN0_9HYPH</name>
<keyword evidence="8" id="KW-0949">S-adenosyl-L-methionine</keyword>
<dbReference type="GO" id="GO:0032259">
    <property type="term" value="P:methylation"/>
    <property type="evidence" value="ECO:0007669"/>
    <property type="project" value="UniProtKB-KW"/>
</dbReference>
<evidence type="ECO:0000256" key="3">
    <source>
        <dbReference type="ARBA" id="ARBA00011890"/>
    </source>
</evidence>
<comment type="subcellular location">
    <subcellularLocation>
        <location evidence="1">Cytoplasm</location>
    </subcellularLocation>
</comment>
<dbReference type="PANTHER" id="PTHR11579">
    <property type="entry name" value="PROTEIN-L-ISOASPARTATE O-METHYLTRANSFERASE"/>
    <property type="match status" value="1"/>
</dbReference>
<evidence type="ECO:0000256" key="4">
    <source>
        <dbReference type="ARBA" id="ARBA00013346"/>
    </source>
</evidence>
<dbReference type="Proteomes" id="UP000215405">
    <property type="component" value="Unassembled WGS sequence"/>
</dbReference>
<evidence type="ECO:0000256" key="10">
    <source>
        <dbReference type="ARBA" id="ARBA00031323"/>
    </source>
</evidence>
<dbReference type="InterPro" id="IPR029063">
    <property type="entry name" value="SAM-dependent_MTases_sf"/>
</dbReference>
<comment type="similarity">
    <text evidence="2">Belongs to the methyltransferase superfamily. L-isoaspartyl/D-aspartyl protein methyltransferase family.</text>
</comment>
<organism evidence="12 13">
    <name type="scientific">Notoacmeibacter marinus</name>
    <dbReference type="NCBI Taxonomy" id="1876515"/>
    <lineage>
        <taxon>Bacteria</taxon>
        <taxon>Pseudomonadati</taxon>
        <taxon>Pseudomonadota</taxon>
        <taxon>Alphaproteobacteria</taxon>
        <taxon>Hyphomicrobiales</taxon>
        <taxon>Notoacmeibacteraceae</taxon>
        <taxon>Notoacmeibacter</taxon>
    </lineage>
</organism>
<evidence type="ECO:0000256" key="1">
    <source>
        <dbReference type="ARBA" id="ARBA00004496"/>
    </source>
</evidence>
<keyword evidence="5" id="KW-0963">Cytoplasm</keyword>
<dbReference type="CDD" id="cd02440">
    <property type="entry name" value="AdoMet_MTases"/>
    <property type="match status" value="1"/>
</dbReference>
<gene>
    <name evidence="12" type="ORF">B7H23_08575</name>
</gene>